<evidence type="ECO:0000313" key="2">
    <source>
        <dbReference type="Proteomes" id="UP000284908"/>
    </source>
</evidence>
<organism evidence="1 2">
    <name type="scientific">Rahnella woolbedingensis</name>
    <dbReference type="NCBI Taxonomy" id="1510574"/>
    <lineage>
        <taxon>Bacteria</taxon>
        <taxon>Pseudomonadati</taxon>
        <taxon>Pseudomonadota</taxon>
        <taxon>Gammaproteobacteria</taxon>
        <taxon>Enterobacterales</taxon>
        <taxon>Yersiniaceae</taxon>
        <taxon>Rahnella</taxon>
    </lineage>
</organism>
<reference evidence="1 2" key="1">
    <citation type="submission" date="2018-09" db="EMBL/GenBank/DDBJ databases">
        <authorList>
            <person name="Le Fleche-Mateos A."/>
        </authorList>
    </citation>
    <scope>NUCLEOTIDE SEQUENCE [LARGE SCALE GENOMIC DNA]</scope>
    <source>
        <strain evidence="1 2">DSM 27399</strain>
    </source>
</reference>
<dbReference type="RefSeq" id="WP_120131278.1">
    <property type="nucleotide sequence ID" value="NZ_RAHH01000002.1"/>
</dbReference>
<dbReference type="AlphaFoldDB" id="A0A419NES5"/>
<name>A0A419NES5_9GAMM</name>
<sequence length="79" mass="8998">MKVLIKGDTEPAHIAAAYSAIEEHKKKYGTGNKSHPFTYSIRYRGKHYQIEVTNTNKHHMAHVITGHRQLTKVHYGEAA</sequence>
<gene>
    <name evidence="1" type="ORF">D6C13_02190</name>
</gene>
<keyword evidence="2" id="KW-1185">Reference proteome</keyword>
<dbReference type="Pfam" id="PF13269">
    <property type="entry name" value="DUF4060"/>
    <property type="match status" value="1"/>
</dbReference>
<evidence type="ECO:0000313" key="1">
    <source>
        <dbReference type="EMBL" id="RJT47270.1"/>
    </source>
</evidence>
<dbReference type="InterPro" id="IPR025135">
    <property type="entry name" value="DUF4060"/>
</dbReference>
<dbReference type="EMBL" id="RAHH01000002">
    <property type="protein sequence ID" value="RJT47270.1"/>
    <property type="molecule type" value="Genomic_DNA"/>
</dbReference>
<comment type="caution">
    <text evidence="1">The sequence shown here is derived from an EMBL/GenBank/DDBJ whole genome shotgun (WGS) entry which is preliminary data.</text>
</comment>
<accession>A0A419NES5</accession>
<dbReference type="OrthoDB" id="6507067at2"/>
<proteinExistence type="predicted"/>
<dbReference type="Proteomes" id="UP000284908">
    <property type="component" value="Unassembled WGS sequence"/>
</dbReference>
<protein>
    <submittedName>
        <fullName evidence="1">DUF4060 family protein</fullName>
    </submittedName>
</protein>